<feature type="site" description="Important for substrate specificity" evidence="4">
    <location>
        <position position="163"/>
    </location>
</feature>
<evidence type="ECO:0000259" key="5">
    <source>
        <dbReference type="Pfam" id="PF01048"/>
    </source>
</evidence>
<comment type="pathway">
    <text evidence="4">Purine metabolism; purine nucleoside salvage.</text>
</comment>
<comment type="catalytic activity">
    <reaction evidence="4">
        <text>a purine D-ribonucleoside + phosphate = a purine nucleobase + alpha-D-ribose 1-phosphate</text>
        <dbReference type="Rhea" id="RHEA:19805"/>
        <dbReference type="ChEBI" id="CHEBI:26386"/>
        <dbReference type="ChEBI" id="CHEBI:43474"/>
        <dbReference type="ChEBI" id="CHEBI:57720"/>
        <dbReference type="ChEBI" id="CHEBI:142355"/>
        <dbReference type="EC" id="2.4.2.1"/>
    </reaction>
</comment>
<dbReference type="PANTHER" id="PTHR42679:SF2">
    <property type="entry name" value="S-METHYL-5'-THIOADENOSINE PHOSPHORYLASE"/>
    <property type="match status" value="1"/>
</dbReference>
<evidence type="ECO:0000313" key="7">
    <source>
        <dbReference type="Proteomes" id="UP000199584"/>
    </source>
</evidence>
<comment type="subunit">
    <text evidence="4">Homohexamer. Dimer of a homotrimer.</text>
</comment>
<dbReference type="EC" id="2.4.2.1" evidence="4"/>
<dbReference type="Pfam" id="PF01048">
    <property type="entry name" value="PNP_UDP_1"/>
    <property type="match status" value="1"/>
</dbReference>
<feature type="binding site" evidence="4">
    <location>
        <begin position="51"/>
        <end position="52"/>
    </location>
    <ligand>
        <name>phosphate</name>
        <dbReference type="ChEBI" id="CHEBI:43474"/>
    </ligand>
</feature>
<dbReference type="GO" id="GO:0005829">
    <property type="term" value="C:cytosol"/>
    <property type="evidence" value="ECO:0007669"/>
    <property type="project" value="TreeGrafter"/>
</dbReference>
<dbReference type="CDD" id="cd09010">
    <property type="entry name" value="MTAP_SsMTAPII_like_MTIP"/>
    <property type="match status" value="1"/>
</dbReference>
<feature type="binding site" evidence="4">
    <location>
        <position position="182"/>
    </location>
    <ligand>
        <name>phosphate</name>
        <dbReference type="ChEBI" id="CHEBI:43474"/>
    </ligand>
</feature>
<name>A0A1I6D6S2_9FIRM</name>
<dbReference type="EMBL" id="FOYM01000006">
    <property type="protein sequence ID" value="SFR01138.1"/>
    <property type="molecule type" value="Genomic_DNA"/>
</dbReference>
<feature type="domain" description="Nucleoside phosphorylase" evidence="5">
    <location>
        <begin position="4"/>
        <end position="239"/>
    </location>
</feature>
<dbReference type="InterPro" id="IPR035994">
    <property type="entry name" value="Nucleoside_phosphorylase_sf"/>
</dbReference>
<comment type="miscellaneous">
    <text evidence="4">Although this enzyme belongs to the family of MTA phosphorylases based on sequence homology, it has been shown that conserved amino acid substitutions in the substrate binding pocket convert the substrate specificity of this enzyme from 6-aminopurines to 6-oxopurines.</text>
</comment>
<dbReference type="GO" id="GO:0019509">
    <property type="term" value="P:L-methionine salvage from methylthioadenosine"/>
    <property type="evidence" value="ECO:0007669"/>
    <property type="project" value="TreeGrafter"/>
</dbReference>
<dbReference type="FunFam" id="3.40.50.1580:FF:000012">
    <property type="entry name" value="Probable 6-oxopurine nucleoside phosphorylase"/>
    <property type="match status" value="1"/>
</dbReference>
<comment type="similarity">
    <text evidence="4">Belongs to the PNP/MTAP phosphorylase family. MTAP subfamily.</text>
</comment>
<evidence type="ECO:0000256" key="3">
    <source>
        <dbReference type="ARBA" id="ARBA00022726"/>
    </source>
</evidence>
<evidence type="ECO:0000256" key="1">
    <source>
        <dbReference type="ARBA" id="ARBA00022676"/>
    </source>
</evidence>
<comment type="function">
    <text evidence="4">Purine nucleoside phosphorylase which is highly specific for 6-oxopurine nucleosides. Cleaves guanosine or inosine to respective bases and sugar-1-phosphate molecules. Involved in purine salvage.</text>
</comment>
<dbReference type="OrthoDB" id="1523230at2"/>
<comment type="caution">
    <text evidence="4">Lacks conserved residue(s) required for the propagation of feature annotation.</text>
</comment>
<keyword evidence="3 4" id="KW-0660">Purine salvage</keyword>
<dbReference type="PANTHER" id="PTHR42679">
    <property type="entry name" value="S-METHYL-5'-THIOADENOSINE PHOSPHORYLASE"/>
    <property type="match status" value="1"/>
</dbReference>
<dbReference type="InterPro" id="IPR010044">
    <property type="entry name" value="MTAP"/>
</dbReference>
<dbReference type="NCBIfam" id="TIGR01694">
    <property type="entry name" value="MTAP"/>
    <property type="match status" value="1"/>
</dbReference>
<gene>
    <name evidence="6" type="ORF">SAMN05660706_10672</name>
</gene>
<keyword evidence="1 4" id="KW-0328">Glycosyltransferase</keyword>
<dbReference type="GO" id="GO:0006166">
    <property type="term" value="P:purine ribonucleoside salvage"/>
    <property type="evidence" value="ECO:0007669"/>
    <property type="project" value="UniProtKB-UniRule"/>
</dbReference>
<evidence type="ECO:0000256" key="4">
    <source>
        <dbReference type="HAMAP-Rule" id="MF_01963"/>
    </source>
</evidence>
<organism evidence="6 7">
    <name type="scientific">Desulfoscipio geothermicus DSM 3669</name>
    <dbReference type="NCBI Taxonomy" id="1121426"/>
    <lineage>
        <taxon>Bacteria</taxon>
        <taxon>Bacillati</taxon>
        <taxon>Bacillota</taxon>
        <taxon>Clostridia</taxon>
        <taxon>Eubacteriales</taxon>
        <taxon>Desulfallaceae</taxon>
        <taxon>Desulfoscipio</taxon>
    </lineage>
</organism>
<sequence>MTVRIAIIGGTGVYDPNILTDITEEKVDTPFGLVKVKVGGYQGKRVAFMARHGEDHSVPPHLINYRANVYGLHMLGVKNIFATAAVGSLNSDMKPKNFVFVDQFLDFTKSRPQTFLEEGVIHLDMTDPYCPRLRRVLQEAAQKHGLPYHKTGTYVCTEGPRFETPAEIRMFSQLGGDLVGMTSVPEVVLAREAEICYATIAMVTNFAAGISPDRLSHQEVVDIMDENVHNLRKLVMEAIAALDEDADCPCHRHPQDPSAVK</sequence>
<dbReference type="UniPathway" id="UPA00606"/>
<feature type="binding site" evidence="4">
    <location>
        <position position="11"/>
    </location>
    <ligand>
        <name>phosphate</name>
        <dbReference type="ChEBI" id="CHEBI:43474"/>
    </ligand>
</feature>
<dbReference type="SUPFAM" id="SSF53167">
    <property type="entry name" value="Purine and uridine phosphorylases"/>
    <property type="match status" value="1"/>
</dbReference>
<feature type="binding site" evidence="4">
    <location>
        <position position="181"/>
    </location>
    <ligand>
        <name>substrate</name>
    </ligand>
</feature>
<dbReference type="STRING" id="39060.SAMN05660706_10672"/>
<feature type="binding site" evidence="4">
    <location>
        <begin position="205"/>
        <end position="207"/>
    </location>
    <ligand>
        <name>substrate</name>
    </ligand>
</feature>
<dbReference type="Proteomes" id="UP000199584">
    <property type="component" value="Unassembled WGS sequence"/>
</dbReference>
<evidence type="ECO:0000256" key="2">
    <source>
        <dbReference type="ARBA" id="ARBA00022679"/>
    </source>
</evidence>
<feature type="site" description="Important for substrate specificity" evidence="4">
    <location>
        <position position="217"/>
    </location>
</feature>
<dbReference type="NCBIfam" id="NF006599">
    <property type="entry name" value="PRK09136.1"/>
    <property type="match status" value="1"/>
</dbReference>
<evidence type="ECO:0000313" key="6">
    <source>
        <dbReference type="EMBL" id="SFR01138.1"/>
    </source>
</evidence>
<reference evidence="7" key="1">
    <citation type="submission" date="2016-10" db="EMBL/GenBank/DDBJ databases">
        <authorList>
            <person name="Varghese N."/>
            <person name="Submissions S."/>
        </authorList>
    </citation>
    <scope>NUCLEOTIDE SEQUENCE [LARGE SCALE GENOMIC DNA]</scope>
    <source>
        <strain evidence="7">DSM 3669</strain>
    </source>
</reference>
<keyword evidence="2 4" id="KW-0808">Transferase</keyword>
<accession>A0A1I6D6S2</accession>
<dbReference type="InterPro" id="IPR000845">
    <property type="entry name" value="Nucleoside_phosphorylase_d"/>
</dbReference>
<keyword evidence="7" id="KW-1185">Reference proteome</keyword>
<protein>
    <recommendedName>
        <fullName evidence="4">Probable 6-oxopurine nucleoside phosphorylase</fullName>
        <ecNumber evidence="4">2.4.2.1</ecNumber>
    </recommendedName>
    <alternativeName>
        <fullName evidence="4">Purine nucleoside phosphorylase</fullName>
        <shortName evidence="4">PNP</shortName>
    </alternativeName>
</protein>
<dbReference type="RefSeq" id="WP_092482382.1">
    <property type="nucleotide sequence ID" value="NZ_FOYM01000006.1"/>
</dbReference>
<dbReference type="AlphaFoldDB" id="A0A1I6D6S2"/>
<dbReference type="Gene3D" id="3.40.50.1580">
    <property type="entry name" value="Nucleoside phosphorylase domain"/>
    <property type="match status" value="1"/>
</dbReference>
<proteinExistence type="inferred from homology"/>
<dbReference type="GO" id="GO:0017061">
    <property type="term" value="F:S-methyl-5-thioadenosine phosphorylase activity"/>
    <property type="evidence" value="ECO:0007669"/>
    <property type="project" value="InterPro"/>
</dbReference>
<dbReference type="HAMAP" id="MF_01963">
    <property type="entry name" value="MTAP"/>
    <property type="match status" value="1"/>
</dbReference>